<dbReference type="InterPro" id="IPR051813">
    <property type="entry name" value="HepT_RNase_toxin"/>
</dbReference>
<protein>
    <recommendedName>
        <fullName evidence="10">DUF86 domain-containing protein</fullName>
    </recommendedName>
</protein>
<dbReference type="AlphaFoldDB" id="D3PMD9"/>
<dbReference type="GO" id="GO:0004540">
    <property type="term" value="F:RNA nuclease activity"/>
    <property type="evidence" value="ECO:0007669"/>
    <property type="project" value="InterPro"/>
</dbReference>
<dbReference type="GO" id="GO:0016787">
    <property type="term" value="F:hydrolase activity"/>
    <property type="evidence" value="ECO:0007669"/>
    <property type="project" value="UniProtKB-KW"/>
</dbReference>
<dbReference type="Proteomes" id="UP000006655">
    <property type="component" value="Chromosome"/>
</dbReference>
<evidence type="ECO:0000313" key="7">
    <source>
        <dbReference type="EMBL" id="AGK05304.1"/>
    </source>
</evidence>
<dbReference type="Proteomes" id="UP000013026">
    <property type="component" value="Chromosome"/>
</dbReference>
<organism evidence="7 9">
    <name type="scientific">Meiothermus ruber (strain ATCC 35948 / DSM 1279 / VKM B-1258 / 21)</name>
    <name type="common">Thermus ruber</name>
    <dbReference type="NCBI Taxonomy" id="504728"/>
    <lineage>
        <taxon>Bacteria</taxon>
        <taxon>Thermotogati</taxon>
        <taxon>Deinococcota</taxon>
        <taxon>Deinococci</taxon>
        <taxon>Thermales</taxon>
        <taxon>Thermaceae</taxon>
        <taxon>Meiothermus</taxon>
    </lineage>
</organism>
<dbReference type="GO" id="GO:0000166">
    <property type="term" value="F:nucleotide binding"/>
    <property type="evidence" value="ECO:0007669"/>
    <property type="project" value="UniProtKB-KW"/>
</dbReference>
<proteinExistence type="predicted"/>
<dbReference type="Pfam" id="PF01934">
    <property type="entry name" value="HepT-like"/>
    <property type="match status" value="1"/>
</dbReference>
<gene>
    <name evidence="6" type="ordered locus">Mrub_2494</name>
    <name evidence="7" type="ORF">K649_10060</name>
</gene>
<name>D3PMD9_MEIRD</name>
<reference evidence="7 9" key="3">
    <citation type="submission" date="2013-04" db="EMBL/GenBank/DDBJ databases">
        <authorList>
            <person name="Chin J."/>
            <person name="Alexander D.H."/>
            <person name="Marks P."/>
            <person name="Korlach J."/>
            <person name="Clum A."/>
            <person name="Copeland A."/>
        </authorList>
    </citation>
    <scope>NUCLEOTIDE SEQUENCE [LARGE SCALE GENOMIC DNA]</scope>
    <source>
        <strain evidence="9">ATCC 35948 / DSM 1279 / VKM B-1258 / 21</strain>
        <strain evidence="7">DSM 1279</strain>
    </source>
</reference>
<evidence type="ECO:0000256" key="4">
    <source>
        <dbReference type="ARBA" id="ARBA00022741"/>
    </source>
</evidence>
<dbReference type="STRING" id="504728.K649_10060"/>
<dbReference type="PATRIC" id="fig|504728.9.peg.2075"/>
<sequence>MRHPTPPNPHLQKRVYLEQMQEAARRVLRYTAGMKLADFAADLRTQDAVRHNLHRLGTMAAAMHPSLREELPELDWRSILDLPDLVSHLHFGIQDEILWDLIRRTLPYWLVVLEEALEQSV</sequence>
<dbReference type="PANTHER" id="PTHR34139:SF1">
    <property type="entry name" value="RNASE MJ1380-RELATED"/>
    <property type="match status" value="1"/>
</dbReference>
<dbReference type="RefSeq" id="WP_013014743.1">
    <property type="nucleotide sequence ID" value="NC_013946.1"/>
</dbReference>
<evidence type="ECO:0008006" key="10">
    <source>
        <dbReference type="Google" id="ProtNLM"/>
    </source>
</evidence>
<keyword evidence="1" id="KW-0597">Phosphoprotein</keyword>
<keyword evidence="2" id="KW-1277">Toxin-antitoxin system</keyword>
<dbReference type="KEGG" id="mrb:Mrub_2494"/>
<accession>D3PMD9</accession>
<dbReference type="EMBL" id="CP001743">
    <property type="protein sequence ID" value="ADD29245.1"/>
    <property type="molecule type" value="Genomic_DNA"/>
</dbReference>
<dbReference type="EMBL" id="CP005385">
    <property type="protein sequence ID" value="AGK05304.1"/>
    <property type="molecule type" value="Genomic_DNA"/>
</dbReference>
<dbReference type="PANTHER" id="PTHR34139">
    <property type="entry name" value="UPF0331 PROTEIN MJ0127"/>
    <property type="match status" value="1"/>
</dbReference>
<keyword evidence="3" id="KW-0540">Nuclease</keyword>
<keyword evidence="5" id="KW-0378">Hydrolase</keyword>
<dbReference type="eggNOG" id="COG2361">
    <property type="taxonomic scope" value="Bacteria"/>
</dbReference>
<dbReference type="GO" id="GO:0110001">
    <property type="term" value="C:toxin-antitoxin complex"/>
    <property type="evidence" value="ECO:0007669"/>
    <property type="project" value="InterPro"/>
</dbReference>
<dbReference type="OrthoDB" id="27215at2"/>
<keyword evidence="8" id="KW-1185">Reference proteome</keyword>
<dbReference type="InterPro" id="IPR008201">
    <property type="entry name" value="HepT-like"/>
</dbReference>
<evidence type="ECO:0000256" key="5">
    <source>
        <dbReference type="ARBA" id="ARBA00022801"/>
    </source>
</evidence>
<evidence type="ECO:0000256" key="2">
    <source>
        <dbReference type="ARBA" id="ARBA00022649"/>
    </source>
</evidence>
<evidence type="ECO:0000313" key="9">
    <source>
        <dbReference type="Proteomes" id="UP000013026"/>
    </source>
</evidence>
<keyword evidence="4" id="KW-0547">Nucleotide-binding</keyword>
<evidence type="ECO:0000256" key="1">
    <source>
        <dbReference type="ARBA" id="ARBA00022553"/>
    </source>
</evidence>
<evidence type="ECO:0000256" key="3">
    <source>
        <dbReference type="ARBA" id="ARBA00022722"/>
    </source>
</evidence>
<reference evidence="7" key="2">
    <citation type="submission" date="2013-04" db="EMBL/GenBank/DDBJ databases">
        <title>Non-Hybrid, Finished Microbial Genome Assemblies from Long-Read SMRT Sequencing Data.</title>
        <authorList>
            <person name="Klammer A."/>
            <person name="Drake J."/>
            <person name="Heiner C."/>
            <person name="Clum A."/>
            <person name="Copeland A."/>
            <person name="Huddleston J."/>
            <person name="Eichler E."/>
            <person name="Turner S.W."/>
        </authorList>
    </citation>
    <scope>NUCLEOTIDE SEQUENCE</scope>
    <source>
        <strain evidence="7">DSM 1279</strain>
    </source>
</reference>
<evidence type="ECO:0000313" key="6">
    <source>
        <dbReference type="EMBL" id="ADD29245.1"/>
    </source>
</evidence>
<dbReference type="KEGG" id="mre:K649_10060"/>
<reference evidence="6 8" key="1">
    <citation type="journal article" date="2010" name="Stand. Genomic Sci.">
        <title>Complete genome sequence of Meiothermus ruber type strain (21).</title>
        <authorList>
            <person name="Tindall B.J."/>
            <person name="Sikorski J."/>
            <person name="Lucas S."/>
            <person name="Goltsman E."/>
            <person name="Copeland A."/>
            <person name="Glavina Del Rio T."/>
            <person name="Nolan M."/>
            <person name="Tice H."/>
            <person name="Cheng J.F."/>
            <person name="Han C."/>
            <person name="Pitluck S."/>
            <person name="Liolios K."/>
            <person name="Ivanova N."/>
            <person name="Mavromatis K."/>
            <person name="Ovchinnikova G."/>
            <person name="Pati A."/>
            <person name="Fahnrich R."/>
            <person name="Goodwin L."/>
            <person name="Chen A."/>
            <person name="Palaniappan K."/>
            <person name="Land M."/>
            <person name="Hauser L."/>
            <person name="Chang Y.J."/>
            <person name="Jeffries C.D."/>
            <person name="Rohde M."/>
            <person name="Goker M."/>
            <person name="Woyke T."/>
            <person name="Bristow J."/>
            <person name="Eisen J.A."/>
            <person name="Markowitz V."/>
            <person name="Hugenholtz P."/>
            <person name="Kyrpides N.C."/>
            <person name="Klenk H.P."/>
            <person name="Lapidus A."/>
        </authorList>
    </citation>
    <scope>NUCLEOTIDE SEQUENCE [LARGE SCALE GENOMIC DNA]</scope>
    <source>
        <strain evidence="8">ATCC 35948 / DSM 1279 / VKM B-1258 / 21</strain>
        <strain evidence="6">DSM 1279</strain>
    </source>
</reference>
<evidence type="ECO:0000313" key="8">
    <source>
        <dbReference type="Proteomes" id="UP000006655"/>
    </source>
</evidence>